<evidence type="ECO:0000259" key="10">
    <source>
        <dbReference type="Pfam" id="PF08501"/>
    </source>
</evidence>
<dbReference type="GO" id="GO:0009073">
    <property type="term" value="P:aromatic amino acid family biosynthetic process"/>
    <property type="evidence" value="ECO:0007669"/>
    <property type="project" value="UniProtKB-KW"/>
</dbReference>
<dbReference type="EMBL" id="ADLK01000029">
    <property type="protein sequence ID" value="KMW16628.1"/>
    <property type="molecule type" value="Genomic_DNA"/>
</dbReference>
<dbReference type="PATRIC" id="fig|742734.4.peg.4423"/>
<comment type="similarity">
    <text evidence="8">Belongs to the shikimate dehydrogenase family.</text>
</comment>
<dbReference type="UniPathway" id="UPA00053">
    <property type="reaction ID" value="UER00087"/>
</dbReference>
<evidence type="ECO:0000256" key="6">
    <source>
        <dbReference type="ARBA" id="ARBA00049442"/>
    </source>
</evidence>
<reference evidence="11 12" key="1">
    <citation type="submission" date="2011-04" db="EMBL/GenBank/DDBJ databases">
        <title>The Genome Sequence of Clostridium citroniae WAL-19142.</title>
        <authorList>
            <consortium name="The Broad Institute Genome Sequencing Platform"/>
            <person name="Earl A."/>
            <person name="Ward D."/>
            <person name="Feldgarden M."/>
            <person name="Gevers D."/>
            <person name="Warren Y.A."/>
            <person name="Tyrrell K.L."/>
            <person name="Citron D.M."/>
            <person name="Goldstein E.J."/>
            <person name="Daigneault M."/>
            <person name="Allen-Vercoe E."/>
            <person name="Young S.K."/>
            <person name="Zeng Q."/>
            <person name="Gargeya S."/>
            <person name="Fitzgerald M."/>
            <person name="Haas B."/>
            <person name="Abouelleil A."/>
            <person name="Alvarado L."/>
            <person name="Arachchi H.M."/>
            <person name="Berlin A."/>
            <person name="Brown A."/>
            <person name="Chapman S.B."/>
            <person name="Chen Z."/>
            <person name="Dunbar C."/>
            <person name="Freedman E."/>
            <person name="Gearin G."/>
            <person name="Gellesch M."/>
            <person name="Goldberg J."/>
            <person name="Griggs A."/>
            <person name="Gujja S."/>
            <person name="Heilman E.R."/>
            <person name="Heiman D."/>
            <person name="Howarth C."/>
            <person name="Larson L."/>
            <person name="Lui A."/>
            <person name="MacDonald P.J."/>
            <person name="Mehta T."/>
            <person name="Montmayeur A."/>
            <person name="Murphy C."/>
            <person name="Neiman D."/>
            <person name="Pearson M."/>
            <person name="Priest M."/>
            <person name="Roberts A."/>
            <person name="Saif S."/>
            <person name="Shea T."/>
            <person name="Shenoy N."/>
            <person name="Sisk P."/>
            <person name="Stolte C."/>
            <person name="Sykes S."/>
            <person name="White J."/>
            <person name="Yandava C."/>
            <person name="Wortman J."/>
            <person name="Nusbaum C."/>
            <person name="Birren B."/>
        </authorList>
    </citation>
    <scope>NUCLEOTIDE SEQUENCE [LARGE SCALE GENOMIC DNA]</scope>
    <source>
        <strain evidence="11 12">WAL-19142</strain>
    </source>
</reference>
<comment type="subcellular location">
    <subcellularLocation>
        <location evidence="7">Cytoplasm</location>
    </subcellularLocation>
</comment>
<dbReference type="GO" id="GO:0005524">
    <property type="term" value="F:ATP binding"/>
    <property type="evidence" value="ECO:0007669"/>
    <property type="project" value="UniProtKB-UniRule"/>
</dbReference>
<keyword evidence="2 7" id="KW-0028">Amino-acid biosynthesis</keyword>
<dbReference type="InterPro" id="IPR022893">
    <property type="entry name" value="Shikimate_DH_fam"/>
</dbReference>
<comment type="function">
    <text evidence="7">Catalyzes the specific phosphorylation of the 3-hydroxyl group of shikimic acid using ATP as a cosubstrate.</text>
</comment>
<comment type="cofactor">
    <cofactor evidence="7">
        <name>Mg(2+)</name>
        <dbReference type="ChEBI" id="CHEBI:18420"/>
    </cofactor>
    <text evidence="7">Binds 1 Mg(2+) ion per subunit.</text>
</comment>
<evidence type="ECO:0000256" key="8">
    <source>
        <dbReference type="HAMAP-Rule" id="MF_00222"/>
    </source>
</evidence>
<keyword evidence="7" id="KW-0460">Magnesium</keyword>
<comment type="caution">
    <text evidence="11">The sequence shown here is derived from an EMBL/GenBank/DDBJ whole genome shotgun (WGS) entry which is preliminary data.</text>
</comment>
<sequence length="473" mass="52013">MRRRIRERDSKMDGKTRVCGLIANPVEHSMSPLMHNFYARRTGVNLAYVPFKVENEQVGDAVKGAFALNILGMNVTVPHKQRVMEFLTDIDGDAKAIGAVNTLVRTEHGYKGYNTDAAGLTRALLGAGIHVGGERCILIGAGGAAKAAAYVLAKEGAASIYIMNRNLDRAQELAEYINRLVGRNLASALPLDGYESIPQEKGRYLAIQSTSVGMHPHVEDVIVEDRYFYELIHTGVDIVYTPARTRFMELVEGAGGKAVNGLDMLLYQGIIAYELWNPQVRVDEETISMARQLIQDHLSMSQAKHNLILIGFMGAGKTSVGDCYAREYGLPIIDTDQRIEAAAGMAISKIFATQGEEAFRRLETGVLEELLAHTDHSIISVGGGLPLREENRILLKKLGCVVYLDVSPETVMDRIGRDVSDRPMLQGGDVESRIRGLLAMRRPVYLEASHVIVDVNGRSVEEIVEEIHCRAGI</sequence>
<evidence type="ECO:0000256" key="4">
    <source>
        <dbReference type="ARBA" id="ARBA00023002"/>
    </source>
</evidence>
<evidence type="ECO:0000256" key="1">
    <source>
        <dbReference type="ARBA" id="ARBA00004871"/>
    </source>
</evidence>
<feature type="binding site" evidence="8">
    <location>
        <begin position="140"/>
        <end position="144"/>
    </location>
    <ligand>
        <name>NADP(+)</name>
        <dbReference type="ChEBI" id="CHEBI:58349"/>
    </ligand>
</feature>
<dbReference type="HAMAP" id="MF_00222">
    <property type="entry name" value="Shikimate_DH_AroE"/>
    <property type="match status" value="1"/>
</dbReference>
<comment type="function">
    <text evidence="8">Involved in the biosynthesis of the chorismate, which leads to the biosynthesis of aromatic amino acids. Catalyzes the reversible NADPH linked reduction of 3-dehydroshikimate (DHSA) to yield shikimate (SA).</text>
</comment>
<name>A0A0J9BV07_9FIRM</name>
<dbReference type="Pfam" id="PF08501">
    <property type="entry name" value="Shikimate_dh_N"/>
    <property type="match status" value="1"/>
</dbReference>
<dbReference type="GO" id="GO:0019632">
    <property type="term" value="P:shikimate metabolic process"/>
    <property type="evidence" value="ECO:0007669"/>
    <property type="project" value="InterPro"/>
</dbReference>
<dbReference type="PANTHER" id="PTHR21089">
    <property type="entry name" value="SHIKIMATE DEHYDROGENASE"/>
    <property type="match status" value="1"/>
</dbReference>
<dbReference type="GO" id="GO:0004765">
    <property type="term" value="F:shikimate kinase activity"/>
    <property type="evidence" value="ECO:0007669"/>
    <property type="project" value="UniProtKB-UniRule"/>
</dbReference>
<keyword evidence="3 8" id="KW-0521">NADP</keyword>
<comment type="pathway">
    <text evidence="1 8">Metabolic intermediate biosynthesis; chorismate biosynthesis; chorismate from D-erythrose 4-phosphate and phosphoenolpyruvate: step 4/7.</text>
</comment>
<dbReference type="PANTHER" id="PTHR21089:SF1">
    <property type="entry name" value="BIFUNCTIONAL 3-DEHYDROQUINATE DEHYDRATASE_SHIKIMATE DEHYDROGENASE, CHLOROPLASTIC"/>
    <property type="match status" value="1"/>
</dbReference>
<dbReference type="GO" id="GO:0000287">
    <property type="term" value="F:magnesium ion binding"/>
    <property type="evidence" value="ECO:0007669"/>
    <property type="project" value="UniProtKB-UniRule"/>
</dbReference>
<dbReference type="Pfam" id="PF01202">
    <property type="entry name" value="SKI"/>
    <property type="match status" value="1"/>
</dbReference>
<comment type="caution">
    <text evidence="8">Lacks conserved residue(s) required for the propagation of feature annotation.</text>
</comment>
<comment type="catalytic activity">
    <reaction evidence="6 8">
        <text>shikimate + NADP(+) = 3-dehydroshikimate + NADPH + H(+)</text>
        <dbReference type="Rhea" id="RHEA:17737"/>
        <dbReference type="ChEBI" id="CHEBI:15378"/>
        <dbReference type="ChEBI" id="CHEBI:16630"/>
        <dbReference type="ChEBI" id="CHEBI:36208"/>
        <dbReference type="ChEBI" id="CHEBI:57783"/>
        <dbReference type="ChEBI" id="CHEBI:58349"/>
        <dbReference type="EC" id="1.1.1.25"/>
    </reaction>
</comment>
<dbReference type="GO" id="GO:0008652">
    <property type="term" value="P:amino acid biosynthetic process"/>
    <property type="evidence" value="ECO:0007669"/>
    <property type="project" value="UniProtKB-KW"/>
</dbReference>
<comment type="subunit">
    <text evidence="8">Homodimer.</text>
</comment>
<evidence type="ECO:0000256" key="3">
    <source>
        <dbReference type="ARBA" id="ARBA00022857"/>
    </source>
</evidence>
<comment type="catalytic activity">
    <reaction evidence="7">
        <text>shikimate + ATP = 3-phosphoshikimate + ADP + H(+)</text>
        <dbReference type="Rhea" id="RHEA:13121"/>
        <dbReference type="ChEBI" id="CHEBI:15378"/>
        <dbReference type="ChEBI" id="CHEBI:30616"/>
        <dbReference type="ChEBI" id="CHEBI:36208"/>
        <dbReference type="ChEBI" id="CHEBI:145989"/>
        <dbReference type="ChEBI" id="CHEBI:456216"/>
        <dbReference type="EC" id="2.7.1.71"/>
    </reaction>
</comment>
<dbReference type="NCBIfam" id="TIGR00507">
    <property type="entry name" value="aroE"/>
    <property type="match status" value="1"/>
</dbReference>
<feature type="binding site" evidence="8">
    <location>
        <position position="101"/>
    </location>
    <ligand>
        <name>shikimate</name>
        <dbReference type="ChEBI" id="CHEBI:36208"/>
    </ligand>
</feature>
<dbReference type="HAMAP" id="MF_00109">
    <property type="entry name" value="Shikimate_kinase"/>
    <property type="match status" value="1"/>
</dbReference>
<dbReference type="EC" id="1.1.1.25" evidence="8"/>
<evidence type="ECO:0000313" key="12">
    <source>
        <dbReference type="Proteomes" id="UP000037392"/>
    </source>
</evidence>
<keyword evidence="4 8" id="KW-0560">Oxidoreductase</keyword>
<evidence type="ECO:0000313" key="11">
    <source>
        <dbReference type="EMBL" id="KMW16628.1"/>
    </source>
</evidence>
<dbReference type="PRINTS" id="PR01100">
    <property type="entry name" value="SHIKIMTKNASE"/>
</dbReference>
<feature type="binding site" evidence="7">
    <location>
        <position position="336"/>
    </location>
    <ligand>
        <name>substrate</name>
    </ligand>
</feature>
<keyword evidence="7" id="KW-0547">Nucleotide-binding</keyword>
<organism evidence="11 12">
    <name type="scientific">[Clostridium] citroniae WAL-19142</name>
    <dbReference type="NCBI Taxonomy" id="742734"/>
    <lineage>
        <taxon>Bacteria</taxon>
        <taxon>Bacillati</taxon>
        <taxon>Bacillota</taxon>
        <taxon>Clostridia</taxon>
        <taxon>Lachnospirales</taxon>
        <taxon>Lachnospiraceae</taxon>
        <taxon>Enterocloster</taxon>
    </lineage>
</organism>
<feature type="binding site" evidence="8">
    <location>
        <position position="240"/>
    </location>
    <ligand>
        <name>shikimate</name>
        <dbReference type="ChEBI" id="CHEBI:36208"/>
    </ligand>
</feature>
<feature type="binding site" evidence="7">
    <location>
        <begin position="314"/>
        <end position="319"/>
    </location>
    <ligand>
        <name>ATP</name>
        <dbReference type="ChEBI" id="CHEBI:30616"/>
    </ligand>
</feature>
<keyword evidence="7" id="KW-0808">Transferase</keyword>
<feature type="binding site" evidence="7">
    <location>
        <position position="422"/>
    </location>
    <ligand>
        <name>ATP</name>
        <dbReference type="ChEBI" id="CHEBI:30616"/>
    </ligand>
</feature>
<dbReference type="InterPro" id="IPR027417">
    <property type="entry name" value="P-loop_NTPase"/>
</dbReference>
<feature type="binding site" evidence="7">
    <location>
        <position position="318"/>
    </location>
    <ligand>
        <name>Mg(2+)</name>
        <dbReference type="ChEBI" id="CHEBI:18420"/>
    </ligand>
</feature>
<keyword evidence="7" id="KW-0963">Cytoplasm</keyword>
<dbReference type="InterPro" id="IPR031322">
    <property type="entry name" value="Shikimate/glucono_kinase"/>
</dbReference>
<feature type="domain" description="Quinate/shikimate 5-dehydrogenase/glutamyl-tRNA reductase" evidence="9">
    <location>
        <begin position="133"/>
        <end position="177"/>
    </location>
</feature>
<feature type="binding site" evidence="7">
    <location>
        <position position="383"/>
    </location>
    <ligand>
        <name>substrate</name>
    </ligand>
</feature>
<dbReference type="InterPro" id="IPR013708">
    <property type="entry name" value="Shikimate_DH-bd_N"/>
</dbReference>
<protein>
    <recommendedName>
        <fullName evidence="7 8">Multifunctional fusion protein</fullName>
    </recommendedName>
    <domain>
        <recommendedName>
            <fullName evidence="7">Shikimate kinase</fullName>
            <shortName evidence="7">SK</shortName>
            <ecNumber evidence="7">2.7.1.71</ecNumber>
        </recommendedName>
    </domain>
    <domain>
        <recommendedName>
            <fullName evidence="8">Shikimate dehydrogenase (NADP(+))</fullName>
            <shortName evidence="8">SDH</shortName>
            <ecNumber evidence="8">1.1.1.25</ecNumber>
        </recommendedName>
    </domain>
</protein>
<keyword evidence="5 7" id="KW-0057">Aromatic amino acid biosynthesis</keyword>
<dbReference type="EC" id="2.7.1.71" evidence="7"/>
<dbReference type="SUPFAM" id="SSF51735">
    <property type="entry name" value="NAD(P)-binding Rossmann-fold domains"/>
    <property type="match status" value="1"/>
</dbReference>
<feature type="binding site" evidence="8">
    <location>
        <position position="268"/>
    </location>
    <ligand>
        <name>shikimate</name>
        <dbReference type="ChEBI" id="CHEBI:36208"/>
    </ligand>
</feature>
<dbReference type="CDD" id="cd01065">
    <property type="entry name" value="NAD_bind_Shikimate_DH"/>
    <property type="match status" value="1"/>
</dbReference>
<feature type="binding site" evidence="7">
    <location>
        <position position="360"/>
    </location>
    <ligand>
        <name>substrate</name>
    </ligand>
</feature>
<dbReference type="GO" id="GO:0004764">
    <property type="term" value="F:shikimate 3-dehydrogenase (NADP+) activity"/>
    <property type="evidence" value="ECO:0007669"/>
    <property type="project" value="UniProtKB-UniRule"/>
</dbReference>
<dbReference type="InterPro" id="IPR006151">
    <property type="entry name" value="Shikm_DH/Glu-tRNA_Rdtase"/>
</dbReference>
<evidence type="ECO:0000259" key="9">
    <source>
        <dbReference type="Pfam" id="PF01488"/>
    </source>
</evidence>
<keyword evidence="7" id="KW-0418">Kinase</keyword>
<feature type="binding site" evidence="8">
    <location>
        <begin position="29"/>
        <end position="31"/>
    </location>
    <ligand>
        <name>shikimate</name>
        <dbReference type="ChEBI" id="CHEBI:36208"/>
    </ligand>
</feature>
<dbReference type="InterPro" id="IPR011342">
    <property type="entry name" value="Shikimate_DH"/>
</dbReference>
<dbReference type="InterPro" id="IPR000623">
    <property type="entry name" value="Shikimate_kinase/TSH1"/>
</dbReference>
<dbReference type="GO" id="GO:0005737">
    <property type="term" value="C:cytoplasm"/>
    <property type="evidence" value="ECO:0007669"/>
    <property type="project" value="UniProtKB-SubCell"/>
</dbReference>
<feature type="binding site" evidence="8">
    <location>
        <position position="116"/>
    </location>
    <ligand>
        <name>shikimate</name>
        <dbReference type="ChEBI" id="CHEBI:36208"/>
    </ligand>
</feature>
<feature type="binding site" evidence="7">
    <location>
        <position position="441"/>
    </location>
    <ligand>
        <name>substrate</name>
    </ligand>
</feature>
<evidence type="ECO:0000256" key="2">
    <source>
        <dbReference type="ARBA" id="ARBA00022605"/>
    </source>
</evidence>
<dbReference type="Gene3D" id="3.40.50.10860">
    <property type="entry name" value="Leucine Dehydrogenase, chain A, domain 1"/>
    <property type="match status" value="1"/>
</dbReference>
<feature type="binding site" evidence="8">
    <location>
        <position position="261"/>
    </location>
    <ligand>
        <name>NADP(+)</name>
        <dbReference type="ChEBI" id="CHEBI:58349"/>
    </ligand>
</feature>
<feature type="active site" description="Proton acceptor" evidence="8">
    <location>
        <position position="80"/>
    </location>
</feature>
<feature type="domain" description="Shikimate dehydrogenase substrate binding N-terminal" evidence="10">
    <location>
        <begin position="21"/>
        <end position="103"/>
    </location>
</feature>
<comment type="pathway">
    <text evidence="7">Metabolic intermediate biosynthesis; chorismate biosynthesis; chorismate from D-erythrose 4-phosphate and phosphoenolpyruvate: step 5/7.</text>
</comment>
<gene>
    <name evidence="7" type="primary">aroK</name>
    <name evidence="8" type="synonym">aroE</name>
    <name evidence="11" type="ORF">HMPREF9470_04128</name>
</gene>
<dbReference type="GO" id="GO:0050661">
    <property type="term" value="F:NADP binding"/>
    <property type="evidence" value="ECO:0007669"/>
    <property type="project" value="InterPro"/>
</dbReference>
<keyword evidence="7" id="KW-0067">ATP-binding</keyword>
<dbReference type="InterPro" id="IPR036291">
    <property type="entry name" value="NAD(P)-bd_dom_sf"/>
</dbReference>
<proteinExistence type="inferred from homology"/>
<dbReference type="GO" id="GO:0009423">
    <property type="term" value="P:chorismate biosynthetic process"/>
    <property type="evidence" value="ECO:0007669"/>
    <property type="project" value="UniProtKB-UniRule"/>
</dbReference>
<feature type="binding site" evidence="7">
    <location>
        <position position="458"/>
    </location>
    <ligand>
        <name>ATP</name>
        <dbReference type="ChEBI" id="CHEBI:30616"/>
    </ligand>
</feature>
<evidence type="ECO:0000256" key="5">
    <source>
        <dbReference type="ARBA" id="ARBA00023141"/>
    </source>
</evidence>
<dbReference type="InterPro" id="IPR046346">
    <property type="entry name" value="Aminoacid_DH-like_N_sf"/>
</dbReference>
<keyword evidence="7" id="KW-0479">Metal-binding</keyword>
<dbReference type="SUPFAM" id="SSF53223">
    <property type="entry name" value="Aminoacid dehydrogenase-like, N-terminal domain"/>
    <property type="match status" value="1"/>
</dbReference>
<dbReference type="Pfam" id="PF01488">
    <property type="entry name" value="Shikimate_DH"/>
    <property type="match status" value="1"/>
</dbReference>
<dbReference type="Gene3D" id="3.40.50.720">
    <property type="entry name" value="NAD(P)-binding Rossmann-like Domain"/>
    <property type="match status" value="1"/>
</dbReference>
<dbReference type="Gene3D" id="3.40.50.300">
    <property type="entry name" value="P-loop containing nucleotide triphosphate hydrolases"/>
    <property type="match status" value="1"/>
</dbReference>
<evidence type="ECO:0000256" key="7">
    <source>
        <dbReference type="HAMAP-Rule" id="MF_00109"/>
    </source>
</evidence>
<dbReference type="AlphaFoldDB" id="A0A0J9BV07"/>
<feature type="binding site" evidence="8">
    <location>
        <position position="238"/>
    </location>
    <ligand>
        <name>NADP(+)</name>
        <dbReference type="ChEBI" id="CHEBI:58349"/>
    </ligand>
</feature>
<accession>A0A0J9BV07</accession>
<dbReference type="Proteomes" id="UP000037392">
    <property type="component" value="Unassembled WGS sequence"/>
</dbReference>
<comment type="similarity">
    <text evidence="7">Belongs to the shikimate kinase family.</text>
</comment>
<comment type="subunit">
    <text evidence="7">Monomer.</text>
</comment>
<dbReference type="SUPFAM" id="SSF52540">
    <property type="entry name" value="P-loop containing nucleoside triphosphate hydrolases"/>
    <property type="match status" value="1"/>
</dbReference>
<feature type="binding site" evidence="8">
    <location>
        <position position="76"/>
    </location>
    <ligand>
        <name>shikimate</name>
        <dbReference type="ChEBI" id="CHEBI:36208"/>
    </ligand>
</feature>
<dbReference type="CDD" id="cd00464">
    <property type="entry name" value="SK"/>
    <property type="match status" value="1"/>
</dbReference>